<dbReference type="Pfam" id="PF00534">
    <property type="entry name" value="Glycos_transf_1"/>
    <property type="match status" value="1"/>
</dbReference>
<keyword evidence="4" id="KW-1185">Reference proteome</keyword>
<feature type="domain" description="Glycosyl transferase family 1" evidence="1">
    <location>
        <begin position="224"/>
        <end position="387"/>
    </location>
</feature>
<dbReference type="Proteomes" id="UP001172082">
    <property type="component" value="Unassembled WGS sequence"/>
</dbReference>
<dbReference type="InterPro" id="IPR028098">
    <property type="entry name" value="Glyco_trans_4-like_N"/>
</dbReference>
<dbReference type="EMBL" id="JAUJEA010000018">
    <property type="protein sequence ID" value="MDN5205412.1"/>
    <property type="molecule type" value="Genomic_DNA"/>
</dbReference>
<dbReference type="Pfam" id="PF13439">
    <property type="entry name" value="Glyco_transf_4"/>
    <property type="match status" value="1"/>
</dbReference>
<dbReference type="RefSeq" id="WP_346755433.1">
    <property type="nucleotide sequence ID" value="NZ_JAUJEA010000018.1"/>
</dbReference>
<evidence type="ECO:0000259" key="2">
    <source>
        <dbReference type="Pfam" id="PF13439"/>
    </source>
</evidence>
<sequence>MKILIINTVDSKSGAARAANRLHKSLQKTDIDSNMLVYYKLTKENSIISAKNPKLNLIRKIFGYYERYLKRKYKIPNKLSFSISVTPDEILKYINRINPDVVHFHWFNKGFMKLETLKKIKQPIVWTLHDMWAFTGGCHYNQNCEKYKTECGACPVLTSNKEDDLSKMVFRRKHKIYPQLPNFNIVTPSKWLGGCAKESVLLRNVNVEVIPNCIDTNVFKPIDKKQARNNWNLPENKKLILFGALKTNSDPRKGFQHLSKALNELKKENSALLIFGSEEPETSIDYGLETHFVGRINDDDKLAHLYSAADVMVVPSVQENLGNAIMESLACSTPVVAFNIGGNSDMIDHEVNGYLAKPFNVQDLAKGIDWIIEDDHRWKALSEEAHKKVMKHYTQENIANKHLELYRKILQN</sequence>
<dbReference type="PANTHER" id="PTHR12526:SF637">
    <property type="entry name" value="GLYCOSYLTRANSFERASE EPSF-RELATED"/>
    <property type="match status" value="1"/>
</dbReference>
<dbReference type="InterPro" id="IPR001296">
    <property type="entry name" value="Glyco_trans_1"/>
</dbReference>
<feature type="domain" description="Glycosyltransferase subfamily 4-like N-terminal" evidence="2">
    <location>
        <begin position="87"/>
        <end position="217"/>
    </location>
</feature>
<dbReference type="PANTHER" id="PTHR12526">
    <property type="entry name" value="GLYCOSYLTRANSFERASE"/>
    <property type="match status" value="1"/>
</dbReference>
<dbReference type="SUPFAM" id="SSF53756">
    <property type="entry name" value="UDP-Glycosyltransferase/glycogen phosphorylase"/>
    <property type="match status" value="1"/>
</dbReference>
<evidence type="ECO:0000313" key="4">
    <source>
        <dbReference type="Proteomes" id="UP001172082"/>
    </source>
</evidence>
<comment type="caution">
    <text evidence="3">The sequence shown here is derived from an EMBL/GenBank/DDBJ whole genome shotgun (WGS) entry which is preliminary data.</text>
</comment>
<protein>
    <submittedName>
        <fullName evidence="3">Glycosyltransferase family 4 protein</fullName>
    </submittedName>
</protein>
<organism evidence="3 4">
    <name type="scientific">Splendidivirga corallicola</name>
    <dbReference type="NCBI Taxonomy" id="3051826"/>
    <lineage>
        <taxon>Bacteria</taxon>
        <taxon>Pseudomonadati</taxon>
        <taxon>Bacteroidota</taxon>
        <taxon>Cytophagia</taxon>
        <taxon>Cytophagales</taxon>
        <taxon>Splendidivirgaceae</taxon>
        <taxon>Splendidivirga</taxon>
    </lineage>
</organism>
<gene>
    <name evidence="3" type="ORF">QQ008_28765</name>
</gene>
<proteinExistence type="predicted"/>
<accession>A0ABT8KZR9</accession>
<dbReference type="Gene3D" id="3.40.50.2000">
    <property type="entry name" value="Glycogen Phosphorylase B"/>
    <property type="match status" value="2"/>
</dbReference>
<evidence type="ECO:0000313" key="3">
    <source>
        <dbReference type="EMBL" id="MDN5205412.1"/>
    </source>
</evidence>
<evidence type="ECO:0000259" key="1">
    <source>
        <dbReference type="Pfam" id="PF00534"/>
    </source>
</evidence>
<reference evidence="3" key="1">
    <citation type="submission" date="2023-06" db="EMBL/GenBank/DDBJ databases">
        <title>Genomic of Parafulvivirga corallium.</title>
        <authorList>
            <person name="Wang G."/>
        </authorList>
    </citation>
    <scope>NUCLEOTIDE SEQUENCE</scope>
    <source>
        <strain evidence="3">BMA10</strain>
    </source>
</reference>
<dbReference type="CDD" id="cd03825">
    <property type="entry name" value="GT4_WcaC-like"/>
    <property type="match status" value="1"/>
</dbReference>
<name>A0ABT8KZR9_9BACT</name>